<comment type="function">
    <text evidence="5">Involved in formation and maintenance of cell shape.</text>
</comment>
<dbReference type="GO" id="GO:0008360">
    <property type="term" value="P:regulation of cell shape"/>
    <property type="evidence" value="ECO:0007669"/>
    <property type="project" value="UniProtKB-KW"/>
</dbReference>
<dbReference type="InterPro" id="IPR007221">
    <property type="entry name" value="MreC"/>
</dbReference>
<feature type="transmembrane region" description="Helical" evidence="7">
    <location>
        <begin position="15"/>
        <end position="34"/>
    </location>
</feature>
<feature type="domain" description="Rod shape-determining protein MreC beta-barrel core" evidence="8">
    <location>
        <begin position="127"/>
        <end position="270"/>
    </location>
</feature>
<dbReference type="AlphaFoldDB" id="A0A1G2HXI7"/>
<name>A0A1G2HXI7_9BACT</name>
<keyword evidence="7" id="KW-0472">Membrane</keyword>
<keyword evidence="3 5" id="KW-0133">Cell shape</keyword>
<dbReference type="PANTHER" id="PTHR34138:SF1">
    <property type="entry name" value="CELL SHAPE-DETERMINING PROTEIN MREC"/>
    <property type="match status" value="1"/>
</dbReference>
<organism evidence="9 10">
    <name type="scientific">Candidatus Staskawiczbacteria bacterium RIFCSPHIGHO2_02_FULL_34_9</name>
    <dbReference type="NCBI Taxonomy" id="1802206"/>
    <lineage>
        <taxon>Bacteria</taxon>
        <taxon>Candidatus Staskawicziibacteriota</taxon>
    </lineage>
</organism>
<evidence type="ECO:0000259" key="8">
    <source>
        <dbReference type="Pfam" id="PF04085"/>
    </source>
</evidence>
<feature type="coiled-coil region" evidence="6">
    <location>
        <begin position="68"/>
        <end position="112"/>
    </location>
</feature>
<keyword evidence="6" id="KW-0175">Coiled coil</keyword>
<evidence type="ECO:0000256" key="3">
    <source>
        <dbReference type="ARBA" id="ARBA00022960"/>
    </source>
</evidence>
<dbReference type="STRING" id="1802206.A3D35_00845"/>
<dbReference type="PIRSF" id="PIRSF038471">
    <property type="entry name" value="MreC"/>
    <property type="match status" value="1"/>
</dbReference>
<evidence type="ECO:0000256" key="7">
    <source>
        <dbReference type="SAM" id="Phobius"/>
    </source>
</evidence>
<keyword evidence="7" id="KW-0812">Transmembrane</keyword>
<reference evidence="9 10" key="1">
    <citation type="journal article" date="2016" name="Nat. Commun.">
        <title>Thousands of microbial genomes shed light on interconnected biogeochemical processes in an aquifer system.</title>
        <authorList>
            <person name="Anantharaman K."/>
            <person name="Brown C.T."/>
            <person name="Hug L.A."/>
            <person name="Sharon I."/>
            <person name="Castelle C.J."/>
            <person name="Probst A.J."/>
            <person name="Thomas B.C."/>
            <person name="Singh A."/>
            <person name="Wilkins M.J."/>
            <person name="Karaoz U."/>
            <person name="Brodie E.L."/>
            <person name="Williams K.H."/>
            <person name="Hubbard S.S."/>
            <person name="Banfield J.F."/>
        </authorList>
    </citation>
    <scope>NUCLEOTIDE SEQUENCE [LARGE SCALE GENOMIC DNA]</scope>
</reference>
<accession>A0A1G2HXI7</accession>
<dbReference type="NCBIfam" id="TIGR00219">
    <property type="entry name" value="mreC"/>
    <property type="match status" value="1"/>
</dbReference>
<dbReference type="InterPro" id="IPR042175">
    <property type="entry name" value="Cell/Rod_MreC_2"/>
</dbReference>
<comment type="caution">
    <text evidence="9">The sequence shown here is derived from an EMBL/GenBank/DDBJ whole genome shotgun (WGS) entry which is preliminary data.</text>
</comment>
<evidence type="ECO:0000256" key="4">
    <source>
        <dbReference type="ARBA" id="ARBA00032089"/>
    </source>
</evidence>
<dbReference type="PANTHER" id="PTHR34138">
    <property type="entry name" value="CELL SHAPE-DETERMINING PROTEIN MREC"/>
    <property type="match status" value="1"/>
</dbReference>
<dbReference type="InterPro" id="IPR055342">
    <property type="entry name" value="MreC_beta-barrel_core"/>
</dbReference>
<dbReference type="Gene3D" id="2.40.10.340">
    <property type="entry name" value="Rod shape-determining protein MreC, domain 1"/>
    <property type="match status" value="1"/>
</dbReference>
<keyword evidence="7" id="KW-1133">Transmembrane helix</keyword>
<evidence type="ECO:0000256" key="6">
    <source>
        <dbReference type="SAM" id="Coils"/>
    </source>
</evidence>
<dbReference type="EMBL" id="MHOS01000041">
    <property type="protein sequence ID" value="OGZ67266.1"/>
    <property type="molecule type" value="Genomic_DNA"/>
</dbReference>
<sequence length="272" mass="30471">MNVYIKKQNFLFQKVLTRIIILVLVILLLNIFQLEIKNSFYHVSSPLINIFKSSGNNIYNFFQSSFNFNSLKKENDNLKEENQKLLSEISSLESLARENQSSKEALENARNRNFSILSSRIIQLDIANDYIVINKGSENGVKVNMPVVSSQEVIFGKVVKVYDNFSEVILISNKNSVLDSKIQYSDPTKPVIHGVVKGKGNLSVYLDLVKPDSQVNQGDILVTSGLEGNLPSGLIIGKILSVNNDDLKPFLTADVLPLFDVKSVDNVFIITK</sequence>
<dbReference type="Pfam" id="PF04085">
    <property type="entry name" value="MreC"/>
    <property type="match status" value="1"/>
</dbReference>
<gene>
    <name evidence="9" type="ORF">A3D35_00845</name>
</gene>
<dbReference type="InterPro" id="IPR042177">
    <property type="entry name" value="Cell/Rod_1"/>
</dbReference>
<evidence type="ECO:0000256" key="5">
    <source>
        <dbReference type="PIRNR" id="PIRNR038471"/>
    </source>
</evidence>
<dbReference type="Proteomes" id="UP000176421">
    <property type="component" value="Unassembled WGS sequence"/>
</dbReference>
<dbReference type="GO" id="GO:0005886">
    <property type="term" value="C:plasma membrane"/>
    <property type="evidence" value="ECO:0007669"/>
    <property type="project" value="TreeGrafter"/>
</dbReference>
<evidence type="ECO:0000256" key="1">
    <source>
        <dbReference type="ARBA" id="ARBA00009369"/>
    </source>
</evidence>
<evidence type="ECO:0000313" key="9">
    <source>
        <dbReference type="EMBL" id="OGZ67266.1"/>
    </source>
</evidence>
<dbReference type="Gene3D" id="2.40.10.350">
    <property type="entry name" value="Rod shape-determining protein MreC, domain 2"/>
    <property type="match status" value="1"/>
</dbReference>
<evidence type="ECO:0000256" key="2">
    <source>
        <dbReference type="ARBA" id="ARBA00013855"/>
    </source>
</evidence>
<comment type="similarity">
    <text evidence="1 5">Belongs to the MreC family.</text>
</comment>
<protein>
    <recommendedName>
        <fullName evidence="2 5">Cell shape-determining protein MreC</fullName>
    </recommendedName>
    <alternativeName>
        <fullName evidence="4 5">Cell shape protein MreC</fullName>
    </alternativeName>
</protein>
<evidence type="ECO:0000313" key="10">
    <source>
        <dbReference type="Proteomes" id="UP000176421"/>
    </source>
</evidence>
<proteinExistence type="inferred from homology"/>